<sequence length="41" mass="4782">MVSTTDKTMLVERSCVLEKTTCTINDSYNDYHAEIDFLHEK</sequence>
<proteinExistence type="predicted"/>
<evidence type="ECO:0000313" key="2">
    <source>
        <dbReference type="Proteomes" id="UP000219020"/>
    </source>
</evidence>
<dbReference type="Proteomes" id="UP000219020">
    <property type="component" value="Unassembled WGS sequence"/>
</dbReference>
<evidence type="ECO:0000313" key="1">
    <source>
        <dbReference type="EMBL" id="PCS22678.1"/>
    </source>
</evidence>
<gene>
    <name evidence="1" type="ORF">BTN49_1630</name>
</gene>
<dbReference type="AlphaFoldDB" id="A0A2A5T3I2"/>
<dbReference type="EMBL" id="NBYY01000015">
    <property type="protein sequence ID" value="PCS22678.1"/>
    <property type="molecule type" value="Genomic_DNA"/>
</dbReference>
<keyword evidence="2" id="KW-1185">Reference proteome</keyword>
<accession>A0A2A5T3I2</accession>
<reference evidence="2" key="1">
    <citation type="submission" date="2017-04" db="EMBL/GenBank/DDBJ databases">
        <title>Genome evolution of the luminous symbionts of deep sea anglerfish.</title>
        <authorList>
            <person name="Hendry T.A."/>
        </authorList>
    </citation>
    <scope>NUCLEOTIDE SEQUENCE [LARGE SCALE GENOMIC DNA]</scope>
</reference>
<comment type="caution">
    <text evidence="1">The sequence shown here is derived from an EMBL/GenBank/DDBJ whole genome shotgun (WGS) entry which is preliminary data.</text>
</comment>
<protein>
    <submittedName>
        <fullName evidence="1">Uncharacterized protein</fullName>
    </submittedName>
</protein>
<organism evidence="1 2">
    <name type="scientific">Candidatus Enterovibrio escicola</name>
    <dbReference type="NCBI Taxonomy" id="1927127"/>
    <lineage>
        <taxon>Bacteria</taxon>
        <taxon>Pseudomonadati</taxon>
        <taxon>Pseudomonadota</taxon>
        <taxon>Gammaproteobacteria</taxon>
        <taxon>Vibrionales</taxon>
        <taxon>Vibrionaceae</taxon>
        <taxon>Enterovibrio</taxon>
    </lineage>
</organism>
<name>A0A2A5T3I2_9GAMM</name>